<sequence>MIRAVCASRRGFHNTTFTAGVNLLLADRSTKAGDKDTTNALGKSTLIEIIDYCLGSNAPAGKGLRIEALEGWAFTLELAVGGNDVAVTRSTDEPGFFAIEGPTIGWPVQPAANKEGIIGLDTKKWRSVLGWALFGLSEPASETGYKPSVRSLLSYFVRNQAAAYNTPFKHFDNQKTWDIQVHNAFLLGLDWEKAATWQQLKDQKNALVALKQAIKTGAVDGELGSLGELEAERLRLATQLERERSALSNFQVLPQYREIEGQANALTTQIHSLLISAES</sequence>
<evidence type="ECO:0000313" key="2">
    <source>
        <dbReference type="Proteomes" id="UP000294958"/>
    </source>
</evidence>
<dbReference type="RefSeq" id="WP_245514600.1">
    <property type="nucleotide sequence ID" value="NZ_SNZF01000031.1"/>
</dbReference>
<reference evidence="1 2" key="1">
    <citation type="submission" date="2019-03" db="EMBL/GenBank/DDBJ databases">
        <title>Genomic Encyclopedia of Type Strains, Phase IV (KMG-IV): sequencing the most valuable type-strain genomes for metagenomic binning, comparative biology and taxonomic classification.</title>
        <authorList>
            <person name="Goeker M."/>
        </authorList>
    </citation>
    <scope>NUCLEOTIDE SEQUENCE [LARGE SCALE GENOMIC DNA]</scope>
    <source>
        <strain evidence="1 2">DSM 11603</strain>
    </source>
</reference>
<protein>
    <recommendedName>
        <fullName evidence="3">DUF2326 domain-containing protein</fullName>
    </recommendedName>
</protein>
<dbReference type="AlphaFoldDB" id="A0A4R6Y8J2"/>
<evidence type="ECO:0000313" key="1">
    <source>
        <dbReference type="EMBL" id="TDR31731.1"/>
    </source>
</evidence>
<keyword evidence="2" id="KW-1185">Reference proteome</keyword>
<name>A0A4R6Y8J2_9HYPH</name>
<accession>A0A4R6Y8J2</accession>
<organism evidence="1 2">
    <name type="scientific">Aquamicrobium defluvii</name>
    <dbReference type="NCBI Taxonomy" id="69279"/>
    <lineage>
        <taxon>Bacteria</taxon>
        <taxon>Pseudomonadati</taxon>
        <taxon>Pseudomonadota</taxon>
        <taxon>Alphaproteobacteria</taxon>
        <taxon>Hyphomicrobiales</taxon>
        <taxon>Phyllobacteriaceae</taxon>
        <taxon>Aquamicrobium</taxon>
    </lineage>
</organism>
<dbReference type="Proteomes" id="UP000294958">
    <property type="component" value="Unassembled WGS sequence"/>
</dbReference>
<gene>
    <name evidence="1" type="ORF">DES43_1311</name>
</gene>
<dbReference type="EMBL" id="SNZF01000031">
    <property type="protein sequence ID" value="TDR31731.1"/>
    <property type="molecule type" value="Genomic_DNA"/>
</dbReference>
<proteinExistence type="predicted"/>
<evidence type="ECO:0008006" key="3">
    <source>
        <dbReference type="Google" id="ProtNLM"/>
    </source>
</evidence>
<comment type="caution">
    <text evidence="1">The sequence shown here is derived from an EMBL/GenBank/DDBJ whole genome shotgun (WGS) entry which is preliminary data.</text>
</comment>